<sequence length="152" mass="17847">MSYTSPLMRFNVTWRPVEEWYNHDSDDEYQDPCTLSELGAETLEDDCVDGDDKQLRGLDPAPRVVSAFLDELPKELVTVVWDYLICKDEPPLLMIRKMTLLRTVCRGWRDWIDRNDDWIRGVPSYLADRDYYYTVMSRLGETEVDSDGYDTS</sequence>
<proteinExistence type="predicted"/>
<reference evidence="1" key="1">
    <citation type="submission" date="2020-06" db="EMBL/GenBank/DDBJ databases">
        <title>WGS assembly of Ceratodon purpureus strain R40.</title>
        <authorList>
            <person name="Carey S.B."/>
            <person name="Jenkins J."/>
            <person name="Shu S."/>
            <person name="Lovell J.T."/>
            <person name="Sreedasyam A."/>
            <person name="Maumus F."/>
            <person name="Tiley G.P."/>
            <person name="Fernandez-Pozo N."/>
            <person name="Barry K."/>
            <person name="Chen C."/>
            <person name="Wang M."/>
            <person name="Lipzen A."/>
            <person name="Daum C."/>
            <person name="Saski C.A."/>
            <person name="Payton A.C."/>
            <person name="Mcbreen J.C."/>
            <person name="Conrad R.E."/>
            <person name="Kollar L.M."/>
            <person name="Olsson S."/>
            <person name="Huttunen S."/>
            <person name="Landis J.B."/>
            <person name="Wickett N.J."/>
            <person name="Johnson M.G."/>
            <person name="Rensing S.A."/>
            <person name="Grimwood J."/>
            <person name="Schmutz J."/>
            <person name="Mcdaniel S.F."/>
        </authorList>
    </citation>
    <scope>NUCLEOTIDE SEQUENCE</scope>
    <source>
        <strain evidence="1">R40</strain>
    </source>
</reference>
<dbReference type="AlphaFoldDB" id="A0A8T0HAN0"/>
<accession>A0A8T0HAN0</accession>
<evidence type="ECO:0000313" key="1">
    <source>
        <dbReference type="EMBL" id="KAG0567737.1"/>
    </source>
</evidence>
<name>A0A8T0HAN0_CERPU</name>
<dbReference type="Proteomes" id="UP000822688">
    <property type="component" value="Chromosome 7"/>
</dbReference>
<protein>
    <recommendedName>
        <fullName evidence="3">F-box domain-containing protein</fullName>
    </recommendedName>
</protein>
<comment type="caution">
    <text evidence="1">The sequence shown here is derived from an EMBL/GenBank/DDBJ whole genome shotgun (WGS) entry which is preliminary data.</text>
</comment>
<keyword evidence="2" id="KW-1185">Reference proteome</keyword>
<evidence type="ECO:0008006" key="3">
    <source>
        <dbReference type="Google" id="ProtNLM"/>
    </source>
</evidence>
<dbReference type="EMBL" id="CM026428">
    <property type="protein sequence ID" value="KAG0567737.1"/>
    <property type="molecule type" value="Genomic_DNA"/>
</dbReference>
<gene>
    <name evidence="1" type="ORF">KC19_7G156800</name>
</gene>
<evidence type="ECO:0000313" key="2">
    <source>
        <dbReference type="Proteomes" id="UP000822688"/>
    </source>
</evidence>
<organism evidence="1 2">
    <name type="scientific">Ceratodon purpureus</name>
    <name type="common">Fire moss</name>
    <name type="synonym">Dicranum purpureum</name>
    <dbReference type="NCBI Taxonomy" id="3225"/>
    <lineage>
        <taxon>Eukaryota</taxon>
        <taxon>Viridiplantae</taxon>
        <taxon>Streptophyta</taxon>
        <taxon>Embryophyta</taxon>
        <taxon>Bryophyta</taxon>
        <taxon>Bryophytina</taxon>
        <taxon>Bryopsida</taxon>
        <taxon>Dicranidae</taxon>
        <taxon>Pseudoditrichales</taxon>
        <taxon>Ditrichaceae</taxon>
        <taxon>Ceratodon</taxon>
    </lineage>
</organism>